<protein>
    <submittedName>
        <fullName evidence="3">Uncharacterized protein</fullName>
    </submittedName>
</protein>
<name>A0A1J4JI95_9EUKA</name>
<dbReference type="EMBL" id="MLAK01001036">
    <property type="protein sequence ID" value="OHS98858.1"/>
    <property type="molecule type" value="Genomic_DNA"/>
</dbReference>
<evidence type="ECO:0000256" key="1">
    <source>
        <dbReference type="SAM" id="Coils"/>
    </source>
</evidence>
<evidence type="ECO:0000256" key="2">
    <source>
        <dbReference type="SAM" id="MobiDB-lite"/>
    </source>
</evidence>
<evidence type="ECO:0000313" key="4">
    <source>
        <dbReference type="Proteomes" id="UP000179807"/>
    </source>
</evidence>
<proteinExistence type="predicted"/>
<dbReference type="VEuPathDB" id="TrichDB:TRFO_34808"/>
<dbReference type="OrthoDB" id="10575334at2759"/>
<reference evidence="3" key="1">
    <citation type="submission" date="2016-10" db="EMBL/GenBank/DDBJ databases">
        <authorList>
            <person name="Benchimol M."/>
            <person name="Almeida L.G."/>
            <person name="Vasconcelos A.T."/>
            <person name="Perreira-Neves A."/>
            <person name="Rosa I.A."/>
            <person name="Tasca T."/>
            <person name="Bogo M.R."/>
            <person name="de Souza W."/>
        </authorList>
    </citation>
    <scope>NUCLEOTIDE SEQUENCE [LARGE SCALE GENOMIC DNA]</scope>
    <source>
        <strain evidence="3">K</strain>
    </source>
</reference>
<dbReference type="RefSeq" id="XP_068351995.1">
    <property type="nucleotide sequence ID" value="XM_068509884.1"/>
</dbReference>
<keyword evidence="4" id="KW-1185">Reference proteome</keyword>
<feature type="region of interest" description="Disordered" evidence="2">
    <location>
        <begin position="60"/>
        <end position="79"/>
    </location>
</feature>
<feature type="coiled-coil region" evidence="1">
    <location>
        <begin position="201"/>
        <end position="228"/>
    </location>
</feature>
<keyword evidence="1" id="KW-0175">Coiled coil</keyword>
<comment type="caution">
    <text evidence="3">The sequence shown here is derived from an EMBL/GenBank/DDBJ whole genome shotgun (WGS) entry which is preliminary data.</text>
</comment>
<organism evidence="3 4">
    <name type="scientific">Tritrichomonas foetus</name>
    <dbReference type="NCBI Taxonomy" id="1144522"/>
    <lineage>
        <taxon>Eukaryota</taxon>
        <taxon>Metamonada</taxon>
        <taxon>Parabasalia</taxon>
        <taxon>Tritrichomonadida</taxon>
        <taxon>Tritrichomonadidae</taxon>
        <taxon>Tritrichomonas</taxon>
    </lineage>
</organism>
<dbReference type="AlphaFoldDB" id="A0A1J4JI95"/>
<gene>
    <name evidence="3" type="ORF">TRFO_34808</name>
</gene>
<sequence>MSEEELVRIQNLKEKDAEDAANALLDQQLYDAHHDLKLLKDTREKLQAKFEELKIKMNETEEENDRLSEAFKEPPMNDDPRGSFFDQLRNLEAIQEQYKGQIQGLKAVNYSLTSEINKTANQIRLISANVSDLSEQSATVEADRQHRNGDLIQARNRLTELDEYLEQVTRECIDIKETIKRKASELKSVSVESVSTLVAQKQILDTELKAKKEKLTQLKNNERDYTMKSSADSKIRQKNQENKLSANVWMSQRLSLVSKVKRAKDELELLNSRQRGVTKSNSRVENIKGVQKWNDDDAKYAIACEIAELQKEPPKFLGNVLNTELTFKKEMEAALADIERTNAQISEFKQTTMELMHEQELTASKAEKLFLLKKELAELRSKI</sequence>
<dbReference type="Proteomes" id="UP000179807">
    <property type="component" value="Unassembled WGS sequence"/>
</dbReference>
<feature type="compositionally biased region" description="Basic and acidic residues" evidence="2">
    <location>
        <begin position="60"/>
        <end position="72"/>
    </location>
</feature>
<dbReference type="GeneID" id="94844588"/>
<evidence type="ECO:0000313" key="3">
    <source>
        <dbReference type="EMBL" id="OHS98858.1"/>
    </source>
</evidence>
<accession>A0A1J4JI95</accession>